<gene>
    <name evidence="1" type="ORF">PPERSA_01020</name>
</gene>
<proteinExistence type="predicted"/>
<reference evidence="1 2" key="1">
    <citation type="journal article" date="2015" name="Sci. Rep.">
        <title>Genome of the facultative scuticociliatosis pathogen Pseudocohnilembus persalinus provides insight into its virulence through horizontal gene transfer.</title>
        <authorList>
            <person name="Xiong J."/>
            <person name="Wang G."/>
            <person name="Cheng J."/>
            <person name="Tian M."/>
            <person name="Pan X."/>
            <person name="Warren A."/>
            <person name="Jiang C."/>
            <person name="Yuan D."/>
            <person name="Miao W."/>
        </authorList>
    </citation>
    <scope>NUCLEOTIDE SEQUENCE [LARGE SCALE GENOMIC DNA]</scope>
    <source>
        <strain evidence="1">36N120E</strain>
    </source>
</reference>
<protein>
    <submittedName>
        <fullName evidence="1">Uncharacterized protein</fullName>
    </submittedName>
</protein>
<comment type="caution">
    <text evidence="1">The sequence shown here is derived from an EMBL/GenBank/DDBJ whole genome shotgun (WGS) entry which is preliminary data.</text>
</comment>
<dbReference type="EMBL" id="LDAU01000102">
    <property type="protein sequence ID" value="KRX05942.1"/>
    <property type="molecule type" value="Genomic_DNA"/>
</dbReference>
<dbReference type="Proteomes" id="UP000054937">
    <property type="component" value="Unassembled WGS sequence"/>
</dbReference>
<evidence type="ECO:0000313" key="2">
    <source>
        <dbReference type="Proteomes" id="UP000054937"/>
    </source>
</evidence>
<dbReference type="AlphaFoldDB" id="A0A0V0QUW5"/>
<accession>A0A0V0QUW5</accession>
<evidence type="ECO:0000313" key="1">
    <source>
        <dbReference type="EMBL" id="KRX05942.1"/>
    </source>
</evidence>
<organism evidence="1 2">
    <name type="scientific">Pseudocohnilembus persalinus</name>
    <name type="common">Ciliate</name>
    <dbReference type="NCBI Taxonomy" id="266149"/>
    <lineage>
        <taxon>Eukaryota</taxon>
        <taxon>Sar</taxon>
        <taxon>Alveolata</taxon>
        <taxon>Ciliophora</taxon>
        <taxon>Intramacronucleata</taxon>
        <taxon>Oligohymenophorea</taxon>
        <taxon>Scuticociliatia</taxon>
        <taxon>Philasterida</taxon>
        <taxon>Pseudocohnilembidae</taxon>
        <taxon>Pseudocohnilembus</taxon>
    </lineage>
</organism>
<sequence>MGSACCKANKNDVVQPNMLPKKPLPKILNPQFQEQDQQLLQREEEKQNEAQILKIGKYFFDNEQFQITQNSIETYKKDIQQCSSKFLSNKFEKKIKNNFSSNFNAIKEEQMKQKIRTQYIWEQHCESNYKKYKQDQQAEQNFLNLILGMESKNAQR</sequence>
<dbReference type="InParanoid" id="A0A0V0QUW5"/>
<keyword evidence="2" id="KW-1185">Reference proteome</keyword>
<name>A0A0V0QUW5_PSEPJ</name>